<keyword evidence="2 3" id="KW-0040">ANK repeat</keyword>
<proteinExistence type="predicted"/>
<evidence type="ECO:0000256" key="3">
    <source>
        <dbReference type="PROSITE-ProRule" id="PRU00023"/>
    </source>
</evidence>
<dbReference type="STRING" id="471704.A0A151IRF9"/>
<reference evidence="5 6" key="1">
    <citation type="submission" date="2015-09" db="EMBL/GenBank/DDBJ databases">
        <title>Trachymyrmex cornetzi WGS genome.</title>
        <authorList>
            <person name="Nygaard S."/>
            <person name="Hu H."/>
            <person name="Boomsma J."/>
            <person name="Zhang G."/>
        </authorList>
    </citation>
    <scope>NUCLEOTIDE SEQUENCE [LARGE SCALE GENOMIC DNA]</scope>
    <source>
        <strain evidence="5">Tcor2-1</strain>
        <tissue evidence="5">Whole body</tissue>
    </source>
</reference>
<dbReference type="Pfam" id="PF12796">
    <property type="entry name" value="Ank_2"/>
    <property type="match status" value="1"/>
</dbReference>
<dbReference type="EMBL" id="KQ981126">
    <property type="protein sequence ID" value="KYN09305.1"/>
    <property type="molecule type" value="Genomic_DNA"/>
</dbReference>
<dbReference type="InterPro" id="IPR002110">
    <property type="entry name" value="Ankyrin_rpt"/>
</dbReference>
<evidence type="ECO:0000256" key="4">
    <source>
        <dbReference type="SAM" id="MobiDB-lite"/>
    </source>
</evidence>
<evidence type="ECO:0000256" key="2">
    <source>
        <dbReference type="ARBA" id="ARBA00023043"/>
    </source>
</evidence>
<protein>
    <submittedName>
        <fullName evidence="5">Uncharacterized protein</fullName>
    </submittedName>
</protein>
<keyword evidence="6" id="KW-1185">Reference proteome</keyword>
<dbReference type="Gene3D" id="1.25.40.20">
    <property type="entry name" value="Ankyrin repeat-containing domain"/>
    <property type="match status" value="1"/>
</dbReference>
<dbReference type="InterPro" id="IPR036770">
    <property type="entry name" value="Ankyrin_rpt-contain_sf"/>
</dbReference>
<dbReference type="InterPro" id="IPR050776">
    <property type="entry name" value="Ank_Repeat/CDKN_Inhibitor"/>
</dbReference>
<feature type="repeat" description="ANK" evidence="3">
    <location>
        <begin position="43"/>
        <end position="75"/>
    </location>
</feature>
<dbReference type="AlphaFoldDB" id="A0A151IRF9"/>
<dbReference type="PROSITE" id="PS50088">
    <property type="entry name" value="ANK_REPEAT"/>
    <property type="match status" value="1"/>
</dbReference>
<dbReference type="Proteomes" id="UP000078492">
    <property type="component" value="Unassembled WGS sequence"/>
</dbReference>
<dbReference type="SUPFAM" id="SSF48403">
    <property type="entry name" value="Ankyrin repeat"/>
    <property type="match status" value="1"/>
</dbReference>
<dbReference type="PANTHER" id="PTHR24201">
    <property type="entry name" value="ANK_REP_REGION DOMAIN-CONTAINING PROTEIN"/>
    <property type="match status" value="1"/>
</dbReference>
<evidence type="ECO:0000313" key="5">
    <source>
        <dbReference type="EMBL" id="KYN09305.1"/>
    </source>
</evidence>
<feature type="region of interest" description="Disordered" evidence="4">
    <location>
        <begin position="73"/>
        <end position="96"/>
    </location>
</feature>
<organism evidence="5 6">
    <name type="scientific">Trachymyrmex cornetzi</name>
    <dbReference type="NCBI Taxonomy" id="471704"/>
    <lineage>
        <taxon>Eukaryota</taxon>
        <taxon>Metazoa</taxon>
        <taxon>Ecdysozoa</taxon>
        <taxon>Arthropoda</taxon>
        <taxon>Hexapoda</taxon>
        <taxon>Insecta</taxon>
        <taxon>Pterygota</taxon>
        <taxon>Neoptera</taxon>
        <taxon>Endopterygota</taxon>
        <taxon>Hymenoptera</taxon>
        <taxon>Apocrita</taxon>
        <taxon>Aculeata</taxon>
        <taxon>Formicoidea</taxon>
        <taxon>Formicidae</taxon>
        <taxon>Myrmicinae</taxon>
        <taxon>Trachymyrmex</taxon>
    </lineage>
</organism>
<evidence type="ECO:0000256" key="1">
    <source>
        <dbReference type="ARBA" id="ARBA00022737"/>
    </source>
</evidence>
<gene>
    <name evidence="5" type="ORF">ALC57_18575</name>
</gene>
<dbReference type="PROSITE" id="PS50297">
    <property type="entry name" value="ANK_REP_REGION"/>
    <property type="match status" value="1"/>
</dbReference>
<evidence type="ECO:0000313" key="6">
    <source>
        <dbReference type="Proteomes" id="UP000078492"/>
    </source>
</evidence>
<accession>A0A151IRF9</accession>
<name>A0A151IRF9_9HYME</name>
<sequence length="96" mass="10260">MHYSDYRCAIGMAEKLREAAAHGDVDRVARLLNENVKPLPDENGRGPLLLAAAGGHVEVCEILLLQGVDVSATDEDSNLQSSDPKSDALSVRPHGL</sequence>
<keyword evidence="1" id="KW-0677">Repeat</keyword>